<protein>
    <recommendedName>
        <fullName evidence="3">RNA polymerase II assembly factor Rtp1 C-terminal domain-containing protein</fullName>
    </recommendedName>
</protein>
<sequence>MHSSSVRDAVAHAAVLAGARDEELSIPKARRVIGREVNRGALLLTDGLDAALRARLAHLPQAQPDSVDAVSGEQLERMTGSAALECMMGVHTALDTSKDATLGARDNAVLNRLLSVVANWLVTPSVTEFDSAFSRLYADSAQHTLTETCDSDISAYDAAAASLKSTANAFERVLASKNDLSSAIIRIYLADVLKVALRVAYALEVQQQISFIDTLLSSVPAQNAMAALRRASARDSGAPPVPKPVRDNAARLLSAQLVRPDGVRALIVGVLGSDGLDGDRDESLQRLEGVATILTTPPKYTPASTHVERLVPSLLAITDASSDAAQVARRAAVFTLVKLHEKYRDAVRDTLAKEIFVQLSQSGTPATAIKRVCALALLAPPSPDWMHEMVAPAIGSLLSLDTFAWLRTGVHDEKIVRIVDELADMARETVHAWLRIGDRDACVAALCESVSNSFSPSVEWALQGELVLAPGSDASISMPNHISTRDDEPVSSLARALHFAIDPARLAATVSHAKRKDIGADLFFSALEGYGRQQAQQDSGVGDVAPSELERRSVFYLQLLSHLHADFGNDIVQGDVDRTLRFISFALEGSSADANDSELVGTALNLLLAILEQQPGLTRESSPLLAVISDRLESLRDLGDAELRALVSEALLALSARTHAQECIIGAPKYKQVYQEAISYLQDPVLPVRAYGLALLTRLVSTDAKEYGQVYGNEIDPALLPAIFDMLVEAVQDEESFLYLNAVKGLSQMAAHWKEETLHPLMQLYVGGEKSQAAVDNSIRYGAPLSQRETDKRLRIGEALVQVLQYLGDAARPVLPRIVRPLLTALRNTNFSATLRSSFIAVLGTCVEGEPGAVASLTGSEIAEAAVDLVHVEGVNRPQRRTVRAYVNGEAAALDDSDDDQDRSGIDTDPKLPQLRRSALLLLAHAIRASRHMIEEYAEAQQRAPDASLTALRLPGGGLLPSIGDSIPQPTPPELLVPLSLVPRIRLIMQKTSALDTDALVRQQAEDCLKEAQEFEGAAVRLCI</sequence>
<organism evidence="4 5">
    <name type="scientific">Malassezia cuniculi</name>
    <dbReference type="NCBI Taxonomy" id="948313"/>
    <lineage>
        <taxon>Eukaryota</taxon>
        <taxon>Fungi</taxon>
        <taxon>Dikarya</taxon>
        <taxon>Basidiomycota</taxon>
        <taxon>Ustilaginomycotina</taxon>
        <taxon>Malasseziomycetes</taxon>
        <taxon>Malasseziales</taxon>
        <taxon>Malasseziaceae</taxon>
        <taxon>Malassezia</taxon>
    </lineage>
</organism>
<dbReference type="Pfam" id="PF10363">
    <property type="entry name" value="RTP1_C1"/>
    <property type="match status" value="1"/>
</dbReference>
<dbReference type="GO" id="GO:0009306">
    <property type="term" value="P:protein secretion"/>
    <property type="evidence" value="ECO:0007669"/>
    <property type="project" value="TreeGrafter"/>
</dbReference>
<evidence type="ECO:0000313" key="4">
    <source>
        <dbReference type="EMBL" id="WFD34978.1"/>
    </source>
</evidence>
<dbReference type="Gene3D" id="1.25.10.10">
    <property type="entry name" value="Leucine-rich Repeat Variant"/>
    <property type="match status" value="1"/>
</dbReference>
<dbReference type="InterPro" id="IPR011989">
    <property type="entry name" value="ARM-like"/>
</dbReference>
<accession>A0AAF0J686</accession>
<comment type="similarity">
    <text evidence="1">Belongs to the Tango6 family.</text>
</comment>
<evidence type="ECO:0000259" key="3">
    <source>
        <dbReference type="Pfam" id="PF10363"/>
    </source>
</evidence>
<dbReference type="AlphaFoldDB" id="A0AAF0J686"/>
<keyword evidence="5" id="KW-1185">Reference proteome</keyword>
<dbReference type="PANTHER" id="PTHR20959">
    <property type="entry name" value="TRANSPORT AND GOLGI ORGANIZATION PROTEIN 6 FAMILY MEMBER"/>
    <property type="match status" value="1"/>
</dbReference>
<evidence type="ECO:0000313" key="5">
    <source>
        <dbReference type="Proteomes" id="UP001219933"/>
    </source>
</evidence>
<dbReference type="InterPro" id="IPR019451">
    <property type="entry name" value="Rtp1_C1"/>
</dbReference>
<dbReference type="SUPFAM" id="SSF48371">
    <property type="entry name" value="ARM repeat"/>
    <property type="match status" value="1"/>
</dbReference>
<name>A0AAF0J686_9BASI</name>
<gene>
    <name evidence="4" type="ORF">MCUN1_001824</name>
</gene>
<dbReference type="InterPro" id="IPR039600">
    <property type="entry name" value="TANGO6/Rtp1"/>
</dbReference>
<evidence type="ECO:0000256" key="1">
    <source>
        <dbReference type="ARBA" id="ARBA00005724"/>
    </source>
</evidence>
<evidence type="ECO:0000256" key="2">
    <source>
        <dbReference type="SAM" id="MobiDB-lite"/>
    </source>
</evidence>
<feature type="region of interest" description="Disordered" evidence="2">
    <location>
        <begin position="892"/>
        <end position="911"/>
    </location>
</feature>
<proteinExistence type="inferred from homology"/>
<dbReference type="Proteomes" id="UP001219933">
    <property type="component" value="Chromosome 2"/>
</dbReference>
<feature type="domain" description="RNA polymerase II assembly factor Rtp1 C-terminal" evidence="3">
    <location>
        <begin position="674"/>
        <end position="809"/>
    </location>
</feature>
<dbReference type="InterPro" id="IPR016024">
    <property type="entry name" value="ARM-type_fold"/>
</dbReference>
<dbReference type="PANTHER" id="PTHR20959:SF1">
    <property type="entry name" value="TRANSPORT AND GOLGI ORGANIZATION PROTEIN 6 HOMOLOG"/>
    <property type="match status" value="1"/>
</dbReference>
<dbReference type="EMBL" id="CP119878">
    <property type="protein sequence ID" value="WFD34978.1"/>
    <property type="molecule type" value="Genomic_DNA"/>
</dbReference>
<reference evidence="4" key="1">
    <citation type="submission" date="2023-03" db="EMBL/GenBank/DDBJ databases">
        <title>Mating type loci evolution in Malassezia.</title>
        <authorList>
            <person name="Coelho M.A."/>
        </authorList>
    </citation>
    <scope>NUCLEOTIDE SEQUENCE</scope>
    <source>
        <strain evidence="4">CBS 11721</strain>
    </source>
</reference>